<name>A0A914D8U5_9BILA</name>
<keyword evidence="1" id="KW-1185">Reference proteome</keyword>
<protein>
    <submittedName>
        <fullName evidence="2">Uncharacterized protein</fullName>
    </submittedName>
</protein>
<sequence>MGIVYGLKVHNAFGRFSDKLSRYMNDANKTKFMEKFALASSMHSRGFYENEFTPIYVRDKIPSIREYLHMLASFEMNEDDINEMKKINFN</sequence>
<evidence type="ECO:0000313" key="1">
    <source>
        <dbReference type="Proteomes" id="UP000887540"/>
    </source>
</evidence>
<dbReference type="Proteomes" id="UP000887540">
    <property type="component" value="Unplaced"/>
</dbReference>
<dbReference type="AlphaFoldDB" id="A0A914D8U5"/>
<organism evidence="1 2">
    <name type="scientific">Acrobeloides nanus</name>
    <dbReference type="NCBI Taxonomy" id="290746"/>
    <lineage>
        <taxon>Eukaryota</taxon>
        <taxon>Metazoa</taxon>
        <taxon>Ecdysozoa</taxon>
        <taxon>Nematoda</taxon>
        <taxon>Chromadorea</taxon>
        <taxon>Rhabditida</taxon>
        <taxon>Tylenchina</taxon>
        <taxon>Cephalobomorpha</taxon>
        <taxon>Cephaloboidea</taxon>
        <taxon>Cephalobidae</taxon>
        <taxon>Acrobeloides</taxon>
    </lineage>
</organism>
<dbReference type="WBParaSite" id="ACRNAN_scaffold19799.g32789.t1">
    <property type="protein sequence ID" value="ACRNAN_scaffold19799.g32789.t1"/>
    <property type="gene ID" value="ACRNAN_scaffold19799.g32789"/>
</dbReference>
<reference evidence="2" key="1">
    <citation type="submission" date="2022-11" db="UniProtKB">
        <authorList>
            <consortium name="WormBaseParasite"/>
        </authorList>
    </citation>
    <scope>IDENTIFICATION</scope>
</reference>
<proteinExistence type="predicted"/>
<accession>A0A914D8U5</accession>
<evidence type="ECO:0000313" key="2">
    <source>
        <dbReference type="WBParaSite" id="ACRNAN_scaffold19799.g32789.t1"/>
    </source>
</evidence>